<evidence type="ECO:0000313" key="2">
    <source>
        <dbReference type="EMBL" id="MBI6566551.1"/>
    </source>
</evidence>
<dbReference type="InterPro" id="IPR014914">
    <property type="entry name" value="RES_dom"/>
</dbReference>
<protein>
    <submittedName>
        <fullName evidence="2">RES domain-containing protein</fullName>
    </submittedName>
</protein>
<dbReference type="Pfam" id="PF08808">
    <property type="entry name" value="RES"/>
    <property type="match status" value="1"/>
</dbReference>
<keyword evidence="3" id="KW-1185">Reference proteome</keyword>
<dbReference type="EMBL" id="JAEILG010000053">
    <property type="protein sequence ID" value="MBI6566551.1"/>
    <property type="molecule type" value="Genomic_DNA"/>
</dbReference>
<feature type="domain" description="RES" evidence="1">
    <location>
        <begin position="199"/>
        <end position="348"/>
    </location>
</feature>
<dbReference type="SMART" id="SM00953">
    <property type="entry name" value="RES"/>
    <property type="match status" value="1"/>
</dbReference>
<organism evidence="2 3">
    <name type="scientific">Pseudomonas synxantha</name>
    <dbReference type="NCBI Taxonomy" id="47883"/>
    <lineage>
        <taxon>Bacteria</taxon>
        <taxon>Pseudomonadati</taxon>
        <taxon>Pseudomonadota</taxon>
        <taxon>Gammaproteobacteria</taxon>
        <taxon>Pseudomonadales</taxon>
        <taxon>Pseudomonadaceae</taxon>
        <taxon>Pseudomonas</taxon>
    </lineage>
</organism>
<dbReference type="Pfam" id="PF18870">
    <property type="entry name" value="HEPN_RES_NTD1"/>
    <property type="match status" value="1"/>
</dbReference>
<reference evidence="2 3" key="1">
    <citation type="submission" date="2020-12" db="EMBL/GenBank/DDBJ databases">
        <title>Comparative genomic insights into the epidemiology and virulence of plant pathogenic Pseudomonads from Turkey.</title>
        <authorList>
            <person name="Dillon M."/>
            <person name="Ruiz-Bedoya T."/>
            <person name="Bendalovic-Torma C."/>
            <person name="Guttman K.M."/>
            <person name="Kwak H."/>
            <person name="Middleton M.A."/>
            <person name="Wang P.W."/>
            <person name="Horuz S."/>
            <person name="Aysan Y."/>
            <person name="Guttman D.S."/>
        </authorList>
    </citation>
    <scope>NUCLEOTIDE SEQUENCE [LARGE SCALE GENOMIC DNA]</scope>
    <source>
        <strain evidence="2 3">S5_IA_2b</strain>
    </source>
</reference>
<proteinExistence type="predicted"/>
<evidence type="ECO:0000313" key="3">
    <source>
        <dbReference type="Proteomes" id="UP000648914"/>
    </source>
</evidence>
<sequence>MDTVCARCFSDPDVKQWIREYSGKRGCRFCRGFTSPTAPLGELCEWFEQVLSTHYGRAADNLPWNNREGGYQGSTWSTYELLFEKVGLDLPMDYQGDLQKAINYRLSDEIWCELDWATLDEEQAMCFAWDNFCTLVKHERRFFFHKKGGDDLSAESFSSLGILNAIADLIERLNLVRVQTPGLRLYRARPGFDLSSPTAKDFGPPPRSVCQTNRMNPAGIPMFYGALDPRTAVKEVKARASRVGYFQTVEPLRILDLSRIPPVPGIFSDEPRRLRLYLSFLHHFASDIMQPVARDDRVHTEYVPSQIVTEYLREHEFSEGKLDGIMYGSVASPRKRNLVIFIEDIEPAFNFFQQRASAPLKFIKAKNVNID</sequence>
<evidence type="ECO:0000259" key="1">
    <source>
        <dbReference type="SMART" id="SM00953"/>
    </source>
</evidence>
<name>A0ABS0ULS1_9PSED</name>
<comment type="caution">
    <text evidence="2">The sequence shown here is derived from an EMBL/GenBank/DDBJ whole genome shotgun (WGS) entry which is preliminary data.</text>
</comment>
<dbReference type="InterPro" id="IPR041206">
    <property type="entry name" value="HEPN/RES_NTD1"/>
</dbReference>
<gene>
    <name evidence="2" type="ORF">YA0852_20900</name>
</gene>
<accession>A0ABS0ULS1</accession>
<dbReference type="RefSeq" id="WP_198719741.1">
    <property type="nucleotide sequence ID" value="NZ_JAEIKU010000045.1"/>
</dbReference>
<dbReference type="Proteomes" id="UP000648914">
    <property type="component" value="Unassembled WGS sequence"/>
</dbReference>